<comment type="subcellular location">
    <subcellularLocation>
        <location evidence="1 8">Nucleus</location>
    </subcellularLocation>
</comment>
<feature type="region of interest" description="Disordered" evidence="9">
    <location>
        <begin position="217"/>
        <end position="278"/>
    </location>
</feature>
<evidence type="ECO:0000256" key="4">
    <source>
        <dbReference type="ARBA" id="ARBA00022728"/>
    </source>
</evidence>
<dbReference type="GO" id="GO:0000349">
    <property type="term" value="P:generation of catalytic spliceosome for first transesterification step"/>
    <property type="evidence" value="ECO:0007669"/>
    <property type="project" value="UniProtKB-UniRule"/>
</dbReference>
<feature type="binding site" evidence="8">
    <location>
        <position position="46"/>
    </location>
    <ligand>
        <name>Zn(2+)</name>
        <dbReference type="ChEBI" id="CHEBI:29105"/>
    </ligand>
</feature>
<dbReference type="OrthoDB" id="674963at2759"/>
<dbReference type="InterPro" id="IPR043701">
    <property type="entry name" value="Yju2"/>
</dbReference>
<name>A0A316Z7G0_9BASI</name>
<feature type="compositionally biased region" description="Basic and acidic residues" evidence="9">
    <location>
        <begin position="98"/>
        <end position="115"/>
    </location>
</feature>
<feature type="binding site" evidence="8">
    <location>
        <position position="83"/>
    </location>
    <ligand>
        <name>Zn(2+)</name>
        <dbReference type="ChEBI" id="CHEBI:29105"/>
    </ligand>
</feature>
<feature type="binding site" evidence="8">
    <location>
        <position position="80"/>
    </location>
    <ligand>
        <name>Zn(2+)</name>
        <dbReference type="ChEBI" id="CHEBI:29105"/>
    </ligand>
</feature>
<dbReference type="InterPro" id="IPR007590">
    <property type="entry name" value="Saf4/Yju2"/>
</dbReference>
<evidence type="ECO:0000256" key="7">
    <source>
        <dbReference type="ARBA" id="ARBA00023242"/>
    </source>
</evidence>
<proteinExistence type="inferred from homology"/>
<feature type="binding site" evidence="8">
    <location>
        <position position="43"/>
    </location>
    <ligand>
        <name>Zn(2+)</name>
        <dbReference type="ChEBI" id="CHEBI:29105"/>
    </ligand>
</feature>
<dbReference type="GO" id="GO:0071006">
    <property type="term" value="C:U2-type catalytic step 1 spliceosome"/>
    <property type="evidence" value="ECO:0007669"/>
    <property type="project" value="UniProtKB-UniRule"/>
</dbReference>
<evidence type="ECO:0000256" key="8">
    <source>
        <dbReference type="HAMAP-Rule" id="MF_03226"/>
    </source>
</evidence>
<evidence type="ECO:0000313" key="10">
    <source>
        <dbReference type="EMBL" id="PWN96908.1"/>
    </source>
</evidence>
<keyword evidence="4 8" id="KW-0747">Spliceosome</keyword>
<organism evidence="10 11">
    <name type="scientific">Tilletiopsis washingtonensis</name>
    <dbReference type="NCBI Taxonomy" id="58919"/>
    <lineage>
        <taxon>Eukaryota</taxon>
        <taxon>Fungi</taxon>
        <taxon>Dikarya</taxon>
        <taxon>Basidiomycota</taxon>
        <taxon>Ustilaginomycotina</taxon>
        <taxon>Exobasidiomycetes</taxon>
        <taxon>Entylomatales</taxon>
        <taxon>Entylomatales incertae sedis</taxon>
        <taxon>Tilletiopsis</taxon>
    </lineage>
</organism>
<dbReference type="AlphaFoldDB" id="A0A316Z7G0"/>
<evidence type="ECO:0000256" key="2">
    <source>
        <dbReference type="ARBA" id="ARBA00022664"/>
    </source>
</evidence>
<sequence length="340" mass="37268">MAERKALVHYFPPDFDPAKIPRRKLGADRQIEVRLMAPFSMRCNTCGEYIYKGKKFNARKETVQGETYYGIKIFRFYIKCTQCSAEITFRTDPQNTDYKAEHGASRNFEPWRDTSKDEDDPDRDPLAHLISDEEDEAGDTMAALEQRTLDSKREMEIMDALQDIRTRNARNERVDADAVLDSLHKGKSRINLEEEEERRAREEDELLVRKYFSRDLAADDEPSGSGSLAGPSSASGSGSAPDGEGSPHTPDEATLAPASAAPIIKRARGADDEDEAEPEVAALLSEGMRAQLASARAGLAAGKPFGSGASKAAATNKLGVAPPAKRKKGVSAFGIVKKKA</sequence>
<dbReference type="RefSeq" id="XP_025597187.1">
    <property type="nucleotide sequence ID" value="XM_025744615.1"/>
</dbReference>
<keyword evidence="5 8" id="KW-0862">Zinc</keyword>
<keyword evidence="6" id="KW-0508">mRNA splicing</keyword>
<evidence type="ECO:0000256" key="6">
    <source>
        <dbReference type="ARBA" id="ARBA00023187"/>
    </source>
</evidence>
<keyword evidence="11" id="KW-1185">Reference proteome</keyword>
<feature type="region of interest" description="Disordered" evidence="9">
    <location>
        <begin position="95"/>
        <end position="138"/>
    </location>
</feature>
<dbReference type="PANTHER" id="PTHR12111:SF1">
    <property type="entry name" value="SPLICING FACTOR YJU2"/>
    <property type="match status" value="1"/>
</dbReference>
<evidence type="ECO:0000256" key="1">
    <source>
        <dbReference type="ARBA" id="ARBA00004123"/>
    </source>
</evidence>
<comment type="similarity">
    <text evidence="8">Belongs to the CWC16 family. YJU2 subfamily.</text>
</comment>
<comment type="function">
    <text evidence="8">Part of the spliceosome which catalyzes two sequential transesterification reactions, first the excision of the non-coding intron from pre-mRNA and then the ligation of the coding exons to form the mature mRNA. Plays a role in stabilizing the structure of the spliceosome catalytic core and docking of the branch helix into the active site, producing 5'-exon and lariat intron-3'-intermediates.</text>
</comment>
<reference evidence="10 11" key="1">
    <citation type="journal article" date="2018" name="Mol. Biol. Evol.">
        <title>Broad Genomic Sampling Reveals a Smut Pathogenic Ancestry of the Fungal Clade Ustilaginomycotina.</title>
        <authorList>
            <person name="Kijpornyongpan T."/>
            <person name="Mondo S.J."/>
            <person name="Barry K."/>
            <person name="Sandor L."/>
            <person name="Lee J."/>
            <person name="Lipzen A."/>
            <person name="Pangilinan J."/>
            <person name="LaButti K."/>
            <person name="Hainaut M."/>
            <person name="Henrissat B."/>
            <person name="Grigoriev I.V."/>
            <person name="Spatafora J.W."/>
            <person name="Aime M.C."/>
        </authorList>
    </citation>
    <scope>NUCLEOTIDE SEQUENCE [LARGE SCALE GENOMIC DNA]</scope>
    <source>
        <strain evidence="10 11">MCA 4186</strain>
    </source>
</reference>
<gene>
    <name evidence="10" type="ORF">FA09DRAFT_343765</name>
</gene>
<dbReference type="STRING" id="58919.A0A316Z7G0"/>
<feature type="compositionally biased region" description="Low complexity" evidence="9">
    <location>
        <begin position="223"/>
        <end position="247"/>
    </location>
</feature>
<keyword evidence="3 8" id="KW-0479">Metal-binding</keyword>
<dbReference type="PANTHER" id="PTHR12111">
    <property type="entry name" value="SPLICING FACTOR YJU2"/>
    <property type="match status" value="1"/>
</dbReference>
<keyword evidence="2" id="KW-0507">mRNA processing</keyword>
<evidence type="ECO:0000256" key="5">
    <source>
        <dbReference type="ARBA" id="ARBA00022833"/>
    </source>
</evidence>
<evidence type="ECO:0000313" key="11">
    <source>
        <dbReference type="Proteomes" id="UP000245946"/>
    </source>
</evidence>
<dbReference type="Pfam" id="PF04502">
    <property type="entry name" value="Saf4_Yju2"/>
    <property type="match status" value="1"/>
</dbReference>
<keyword evidence="7 8" id="KW-0539">Nucleus</keyword>
<protein>
    <recommendedName>
        <fullName evidence="8">Splicing factor YJU2</fullName>
    </recommendedName>
</protein>
<dbReference type="GO" id="GO:0046872">
    <property type="term" value="F:metal ion binding"/>
    <property type="evidence" value="ECO:0007669"/>
    <property type="project" value="UniProtKB-KW"/>
</dbReference>
<accession>A0A316Z7G0</accession>
<evidence type="ECO:0000256" key="9">
    <source>
        <dbReference type="SAM" id="MobiDB-lite"/>
    </source>
</evidence>
<dbReference type="HAMAP" id="MF_03226">
    <property type="entry name" value="YJU2"/>
    <property type="match status" value="1"/>
</dbReference>
<dbReference type="EMBL" id="KZ819297">
    <property type="protein sequence ID" value="PWN96908.1"/>
    <property type="molecule type" value="Genomic_DNA"/>
</dbReference>
<comment type="subunit">
    <text evidence="8">Component of the spliceosome. Present in the activated B complex, the catalytically activated B* complex which catalyzes the branching, the catalytic step 1 C complex catalyzing the exon ligation, and the postcatalytic P complex containing the ligated exons (mRNA) and the excised lariat intron.</text>
</comment>
<evidence type="ECO:0000256" key="3">
    <source>
        <dbReference type="ARBA" id="ARBA00022723"/>
    </source>
</evidence>
<dbReference type="GeneID" id="37272159"/>
<dbReference type="Proteomes" id="UP000245946">
    <property type="component" value="Unassembled WGS sequence"/>
</dbReference>